<proteinExistence type="predicted"/>
<sequence>AGDLLTRLVQQLGIGRKVRVGASGSVHVVPGLDAGLLHRRRDGGLAVRGNVAVQVRVAAVDLV</sequence>
<name>A0A6J4LDT8_9BACT</name>
<gene>
    <name evidence="1" type="ORF">AVDCRST_MAG89-2056</name>
</gene>
<feature type="non-terminal residue" evidence="1">
    <location>
        <position position="63"/>
    </location>
</feature>
<organism evidence="1">
    <name type="scientific">uncultured Gemmatimonadota bacterium</name>
    <dbReference type="NCBI Taxonomy" id="203437"/>
    <lineage>
        <taxon>Bacteria</taxon>
        <taxon>Pseudomonadati</taxon>
        <taxon>Gemmatimonadota</taxon>
        <taxon>environmental samples</taxon>
    </lineage>
</organism>
<reference evidence="1" key="1">
    <citation type="submission" date="2020-02" db="EMBL/GenBank/DDBJ databases">
        <authorList>
            <person name="Meier V. D."/>
        </authorList>
    </citation>
    <scope>NUCLEOTIDE SEQUENCE</scope>
    <source>
        <strain evidence="1">AVDCRST_MAG89</strain>
    </source>
</reference>
<dbReference type="EMBL" id="CADCTV010000434">
    <property type="protein sequence ID" value="CAA9329479.1"/>
    <property type="molecule type" value="Genomic_DNA"/>
</dbReference>
<protein>
    <submittedName>
        <fullName evidence="1">Uncharacterized protein</fullName>
    </submittedName>
</protein>
<evidence type="ECO:0000313" key="1">
    <source>
        <dbReference type="EMBL" id="CAA9329479.1"/>
    </source>
</evidence>
<accession>A0A6J4LDT8</accession>
<dbReference type="AlphaFoldDB" id="A0A6J4LDT8"/>
<feature type="non-terminal residue" evidence="1">
    <location>
        <position position="1"/>
    </location>
</feature>